<feature type="domain" description="ISXO2-like transposase" evidence="1">
    <location>
        <begin position="88"/>
        <end position="233"/>
    </location>
</feature>
<dbReference type="PANTHER" id="PTHR47163">
    <property type="entry name" value="DDE_TNP_IS1595 DOMAIN-CONTAINING PROTEIN"/>
    <property type="match status" value="1"/>
</dbReference>
<dbReference type="Pfam" id="PF12762">
    <property type="entry name" value="DDE_Tnp_IS1595"/>
    <property type="match status" value="1"/>
</dbReference>
<gene>
    <name evidence="2" type="ORF">CLF_100748</name>
</gene>
<reference key="2">
    <citation type="submission" date="2011-10" db="EMBL/GenBank/DDBJ databases">
        <title>The genome and transcriptome sequence of Clonorchis sinensis provide insights into the carcinogenic liver fluke.</title>
        <authorList>
            <person name="Wang X."/>
            <person name="Huang Y."/>
            <person name="Chen W."/>
            <person name="Liu H."/>
            <person name="Guo L."/>
            <person name="Chen Y."/>
            <person name="Luo F."/>
            <person name="Zhou W."/>
            <person name="Sun J."/>
            <person name="Mao Q."/>
            <person name="Liang P."/>
            <person name="Zhou C."/>
            <person name="Tian Y."/>
            <person name="Men J."/>
            <person name="Lv X."/>
            <person name="Huang L."/>
            <person name="Zhou J."/>
            <person name="Hu Y."/>
            <person name="Li R."/>
            <person name="Zhang F."/>
            <person name="Lei H."/>
            <person name="Li X."/>
            <person name="Hu X."/>
            <person name="Liang C."/>
            <person name="Xu J."/>
            <person name="Wu Z."/>
            <person name="Yu X."/>
        </authorList>
    </citation>
    <scope>NUCLEOTIDE SEQUENCE</scope>
    <source>
        <strain>Henan</strain>
    </source>
</reference>
<dbReference type="EMBL" id="DF142852">
    <property type="protein sequence ID" value="GAA47743.1"/>
    <property type="molecule type" value="Genomic_DNA"/>
</dbReference>
<dbReference type="InterPro" id="IPR024445">
    <property type="entry name" value="Tnp_ISXO2-like"/>
</dbReference>
<dbReference type="InterPro" id="IPR053164">
    <property type="entry name" value="IS1016-like_transposase"/>
</dbReference>
<organism evidence="2 3">
    <name type="scientific">Clonorchis sinensis</name>
    <name type="common">Chinese liver fluke</name>
    <dbReference type="NCBI Taxonomy" id="79923"/>
    <lineage>
        <taxon>Eukaryota</taxon>
        <taxon>Metazoa</taxon>
        <taxon>Spiralia</taxon>
        <taxon>Lophotrochozoa</taxon>
        <taxon>Platyhelminthes</taxon>
        <taxon>Trematoda</taxon>
        <taxon>Digenea</taxon>
        <taxon>Opisthorchiida</taxon>
        <taxon>Opisthorchiata</taxon>
        <taxon>Opisthorchiidae</taxon>
        <taxon>Clonorchis</taxon>
    </lineage>
</organism>
<sequence length="254" mass="29560">MTLSTVSDRWRCNARQCRQEIGLRKGTWLEWPRMEFRAVILFIYCWSKNVAKSNFCSEELSISHTTAVDWKNFLREVCTWRLFQTPTVIGGPGLHIEIDETLISHRKNHAGGVLPQQWIFGGICRETKQVFMYTVPDRTAANLMDTIQVCIAPGPIIISDMWASYQGIETVSDMNYTREMVNHTENCVDPTTGAHTLTIESLRHVYKMQNKRQCDTHRSLVDSYLCELVWRQKYRKTELLVQITNDISQFHPLQ</sequence>
<evidence type="ECO:0000313" key="2">
    <source>
        <dbReference type="EMBL" id="GAA47743.1"/>
    </source>
</evidence>
<proteinExistence type="predicted"/>
<keyword evidence="3" id="KW-1185">Reference proteome</keyword>
<accession>G7Y457</accession>
<name>G7Y457_CLOSI</name>
<dbReference type="PANTHER" id="PTHR47163:SF2">
    <property type="entry name" value="SI:DKEY-17M8.2"/>
    <property type="match status" value="1"/>
</dbReference>
<dbReference type="AlphaFoldDB" id="G7Y457"/>
<reference evidence="2" key="1">
    <citation type="journal article" date="2011" name="Genome Biol.">
        <title>The draft genome of the carcinogenic human liver fluke Clonorchis sinensis.</title>
        <authorList>
            <person name="Wang X."/>
            <person name="Chen W."/>
            <person name="Huang Y."/>
            <person name="Sun J."/>
            <person name="Men J."/>
            <person name="Liu H."/>
            <person name="Luo F."/>
            <person name="Guo L."/>
            <person name="Lv X."/>
            <person name="Deng C."/>
            <person name="Zhou C."/>
            <person name="Fan Y."/>
            <person name="Li X."/>
            <person name="Huang L."/>
            <person name="Hu Y."/>
            <person name="Liang C."/>
            <person name="Hu X."/>
            <person name="Xu J."/>
            <person name="Yu X."/>
        </authorList>
    </citation>
    <scope>NUCLEOTIDE SEQUENCE [LARGE SCALE GENOMIC DNA]</scope>
    <source>
        <strain evidence="2">Henan</strain>
    </source>
</reference>
<evidence type="ECO:0000313" key="3">
    <source>
        <dbReference type="Proteomes" id="UP000008909"/>
    </source>
</evidence>
<dbReference type="Proteomes" id="UP000008909">
    <property type="component" value="Unassembled WGS sequence"/>
</dbReference>
<dbReference type="SMART" id="SM01126">
    <property type="entry name" value="DDE_Tnp_IS1595"/>
    <property type="match status" value="1"/>
</dbReference>
<protein>
    <recommendedName>
        <fullName evidence="1">ISXO2-like transposase domain-containing protein</fullName>
    </recommendedName>
</protein>
<evidence type="ECO:0000259" key="1">
    <source>
        <dbReference type="SMART" id="SM01126"/>
    </source>
</evidence>